<dbReference type="InterPro" id="IPR029012">
    <property type="entry name" value="Helix_hairpin_bin_sf"/>
</dbReference>
<dbReference type="InterPro" id="IPR037202">
    <property type="entry name" value="ESCRT_assembly_dom"/>
</dbReference>
<dbReference type="SUPFAM" id="SSF140111">
    <property type="entry name" value="Endosomal sorting complex assembly domain"/>
    <property type="match status" value="1"/>
</dbReference>
<dbReference type="GO" id="GO:0043162">
    <property type="term" value="P:ubiquitin-dependent protein catabolic process via the multivesicular body sorting pathway"/>
    <property type="evidence" value="ECO:0007669"/>
    <property type="project" value="UniProtKB-ARBA"/>
</dbReference>
<sequence>MDHQSPLFAEFPELSSYSREDLEDMLNDPNYFQAVFHTLPQVKELLRGQTELGAANEELAKTNMGMQEKLFQLRSETKEAFDEAKALEARQRALEKEQREVFQKFSPQFLLMRLRHATTAQDEASEALATSFIQAYAPQSNLGQPAPETNGKDVDDFIKEFKESRKIYHKRVIWGDRWGSGKVEWPND</sequence>
<evidence type="ECO:0000256" key="1">
    <source>
        <dbReference type="ARBA" id="ARBA00004177"/>
    </source>
</evidence>
<evidence type="ECO:0000259" key="8">
    <source>
        <dbReference type="PROSITE" id="PS51314"/>
    </source>
</evidence>
<evidence type="ECO:0000256" key="7">
    <source>
        <dbReference type="SAM" id="Coils"/>
    </source>
</evidence>
<protein>
    <recommendedName>
        <fullName evidence="8">VPS37 C-terminal domain-containing protein</fullName>
    </recommendedName>
</protein>
<dbReference type="PROSITE" id="PS51314">
    <property type="entry name" value="VPS37_C"/>
    <property type="match status" value="1"/>
</dbReference>
<evidence type="ECO:0000256" key="4">
    <source>
        <dbReference type="ARBA" id="ARBA00022753"/>
    </source>
</evidence>
<dbReference type="GO" id="GO:0006623">
    <property type="term" value="P:protein targeting to vacuole"/>
    <property type="evidence" value="ECO:0007669"/>
    <property type="project" value="TreeGrafter"/>
</dbReference>
<gene>
    <name evidence="9" type="ORF">SCHPADRAFT_961723</name>
</gene>
<feature type="domain" description="VPS37 C-terminal" evidence="8">
    <location>
        <begin position="88"/>
        <end position="188"/>
    </location>
</feature>
<keyword evidence="5 6" id="KW-0653">Protein transport</keyword>
<evidence type="ECO:0000256" key="6">
    <source>
        <dbReference type="PROSITE-ProRule" id="PRU00646"/>
    </source>
</evidence>
<evidence type="ECO:0000313" key="9">
    <source>
        <dbReference type="EMBL" id="KLO15956.1"/>
    </source>
</evidence>
<reference evidence="9 10" key="1">
    <citation type="submission" date="2015-04" db="EMBL/GenBank/DDBJ databases">
        <title>Complete genome sequence of Schizopora paradoxa KUC8140, a cosmopolitan wood degrader in East Asia.</title>
        <authorList>
            <consortium name="DOE Joint Genome Institute"/>
            <person name="Min B."/>
            <person name="Park H."/>
            <person name="Jang Y."/>
            <person name="Kim J.-J."/>
            <person name="Kim K.H."/>
            <person name="Pangilinan J."/>
            <person name="Lipzen A."/>
            <person name="Riley R."/>
            <person name="Grigoriev I.V."/>
            <person name="Spatafora J.W."/>
            <person name="Choi I.-G."/>
        </authorList>
    </citation>
    <scope>NUCLEOTIDE SEQUENCE [LARGE SCALE GENOMIC DNA]</scope>
    <source>
        <strain evidence="9 10">KUC8140</strain>
    </source>
</reference>
<comment type="similarity">
    <text evidence="2">Belongs to the VPS37 family.</text>
</comment>
<accession>A0A0H2SFY4</accession>
<dbReference type="GO" id="GO:0006612">
    <property type="term" value="P:protein targeting to membrane"/>
    <property type="evidence" value="ECO:0007669"/>
    <property type="project" value="TreeGrafter"/>
</dbReference>
<dbReference type="PANTHER" id="PTHR13678:SF2">
    <property type="entry name" value="VACUOLAR PROTEIN SORTING-ASSOCIATED PROTEIN 37A"/>
    <property type="match status" value="1"/>
</dbReference>
<dbReference type="STRING" id="27342.A0A0H2SFY4"/>
<evidence type="ECO:0000313" key="10">
    <source>
        <dbReference type="Proteomes" id="UP000053477"/>
    </source>
</evidence>
<dbReference type="AlphaFoldDB" id="A0A0H2SFY4"/>
<dbReference type="GO" id="GO:0000813">
    <property type="term" value="C:ESCRT I complex"/>
    <property type="evidence" value="ECO:0007669"/>
    <property type="project" value="UniProtKB-ARBA"/>
</dbReference>
<keyword evidence="7" id="KW-0175">Coiled coil</keyword>
<feature type="coiled-coil region" evidence="7">
    <location>
        <begin position="70"/>
        <end position="104"/>
    </location>
</feature>
<proteinExistence type="inferred from homology"/>
<dbReference type="PANTHER" id="PTHR13678">
    <property type="entry name" value="VACUOLAR PROTEIN SORTING-ASSOCIATED PROTEIN 37"/>
    <property type="match status" value="1"/>
</dbReference>
<comment type="subcellular location">
    <subcellularLocation>
        <location evidence="1">Endosome</location>
    </subcellularLocation>
</comment>
<name>A0A0H2SFY4_9AGAM</name>
<dbReference type="InterPro" id="IPR009851">
    <property type="entry name" value="Mod_r"/>
</dbReference>
<evidence type="ECO:0000256" key="3">
    <source>
        <dbReference type="ARBA" id="ARBA00022448"/>
    </source>
</evidence>
<dbReference type="Pfam" id="PF07200">
    <property type="entry name" value="Mod_r"/>
    <property type="match status" value="1"/>
</dbReference>
<organism evidence="9 10">
    <name type="scientific">Schizopora paradoxa</name>
    <dbReference type="NCBI Taxonomy" id="27342"/>
    <lineage>
        <taxon>Eukaryota</taxon>
        <taxon>Fungi</taxon>
        <taxon>Dikarya</taxon>
        <taxon>Basidiomycota</taxon>
        <taxon>Agaricomycotina</taxon>
        <taxon>Agaricomycetes</taxon>
        <taxon>Hymenochaetales</taxon>
        <taxon>Schizoporaceae</taxon>
        <taxon>Schizopora</taxon>
    </lineage>
</organism>
<dbReference type="Gene3D" id="1.10.287.660">
    <property type="entry name" value="Helix hairpin bin"/>
    <property type="match status" value="1"/>
</dbReference>
<dbReference type="OrthoDB" id="10260857at2759"/>
<dbReference type="EMBL" id="KQ085922">
    <property type="protein sequence ID" value="KLO15956.1"/>
    <property type="molecule type" value="Genomic_DNA"/>
</dbReference>
<evidence type="ECO:0000256" key="2">
    <source>
        <dbReference type="ARBA" id="ARBA00007617"/>
    </source>
</evidence>
<keyword evidence="4" id="KW-0967">Endosome</keyword>
<dbReference type="InParanoid" id="A0A0H2SFY4"/>
<dbReference type="Proteomes" id="UP000053477">
    <property type="component" value="Unassembled WGS sequence"/>
</dbReference>
<evidence type="ECO:0000256" key="5">
    <source>
        <dbReference type="ARBA" id="ARBA00022927"/>
    </source>
</evidence>
<keyword evidence="10" id="KW-1185">Reference proteome</keyword>
<keyword evidence="3 6" id="KW-0813">Transport</keyword>